<accession>A0A392RB03</accession>
<proteinExistence type="predicted"/>
<keyword evidence="3" id="KW-1185">Reference proteome</keyword>
<dbReference type="GO" id="GO:0003676">
    <property type="term" value="F:nucleic acid binding"/>
    <property type="evidence" value="ECO:0007669"/>
    <property type="project" value="InterPro"/>
</dbReference>
<sequence>ESLETFRFYLSGFSDFIQGSYDIMFAEFYAIYQGFSLAKDMEIEKLVCYSDSLMYCINLITGPNVKYHVHAMLIQDIKELLSNNKCFSLPHP</sequence>
<feature type="non-terminal residue" evidence="2">
    <location>
        <position position="1"/>
    </location>
</feature>
<dbReference type="Pfam" id="PF13456">
    <property type="entry name" value="RVT_3"/>
    <property type="match status" value="1"/>
</dbReference>
<feature type="domain" description="RNase H type-1" evidence="1">
    <location>
        <begin position="10"/>
        <end position="89"/>
    </location>
</feature>
<dbReference type="InterPro" id="IPR002156">
    <property type="entry name" value="RNaseH_domain"/>
</dbReference>
<organism evidence="2 3">
    <name type="scientific">Trifolium medium</name>
    <dbReference type="NCBI Taxonomy" id="97028"/>
    <lineage>
        <taxon>Eukaryota</taxon>
        <taxon>Viridiplantae</taxon>
        <taxon>Streptophyta</taxon>
        <taxon>Embryophyta</taxon>
        <taxon>Tracheophyta</taxon>
        <taxon>Spermatophyta</taxon>
        <taxon>Magnoliopsida</taxon>
        <taxon>eudicotyledons</taxon>
        <taxon>Gunneridae</taxon>
        <taxon>Pentapetalae</taxon>
        <taxon>rosids</taxon>
        <taxon>fabids</taxon>
        <taxon>Fabales</taxon>
        <taxon>Fabaceae</taxon>
        <taxon>Papilionoideae</taxon>
        <taxon>50 kb inversion clade</taxon>
        <taxon>NPAAA clade</taxon>
        <taxon>Hologalegina</taxon>
        <taxon>IRL clade</taxon>
        <taxon>Trifolieae</taxon>
        <taxon>Trifolium</taxon>
    </lineage>
</organism>
<evidence type="ECO:0000313" key="3">
    <source>
        <dbReference type="Proteomes" id="UP000265520"/>
    </source>
</evidence>
<dbReference type="Gene3D" id="3.30.420.10">
    <property type="entry name" value="Ribonuclease H-like superfamily/Ribonuclease H"/>
    <property type="match status" value="1"/>
</dbReference>
<dbReference type="GO" id="GO:0004523">
    <property type="term" value="F:RNA-DNA hybrid ribonuclease activity"/>
    <property type="evidence" value="ECO:0007669"/>
    <property type="project" value="InterPro"/>
</dbReference>
<dbReference type="CDD" id="cd06222">
    <property type="entry name" value="RNase_H_like"/>
    <property type="match status" value="1"/>
</dbReference>
<dbReference type="SUPFAM" id="SSF53098">
    <property type="entry name" value="Ribonuclease H-like"/>
    <property type="match status" value="1"/>
</dbReference>
<dbReference type="Proteomes" id="UP000265520">
    <property type="component" value="Unassembled WGS sequence"/>
</dbReference>
<comment type="caution">
    <text evidence="2">The sequence shown here is derived from an EMBL/GenBank/DDBJ whole genome shotgun (WGS) entry which is preliminary data.</text>
</comment>
<evidence type="ECO:0000259" key="1">
    <source>
        <dbReference type="Pfam" id="PF13456"/>
    </source>
</evidence>
<evidence type="ECO:0000313" key="2">
    <source>
        <dbReference type="EMBL" id="MCI33026.1"/>
    </source>
</evidence>
<dbReference type="InterPro" id="IPR044730">
    <property type="entry name" value="RNase_H-like_dom_plant"/>
</dbReference>
<dbReference type="InterPro" id="IPR012337">
    <property type="entry name" value="RNaseH-like_sf"/>
</dbReference>
<dbReference type="EMBL" id="LXQA010200832">
    <property type="protein sequence ID" value="MCI33026.1"/>
    <property type="molecule type" value="Genomic_DNA"/>
</dbReference>
<dbReference type="InterPro" id="IPR036397">
    <property type="entry name" value="RNaseH_sf"/>
</dbReference>
<reference evidence="2 3" key="1">
    <citation type="journal article" date="2018" name="Front. Plant Sci.">
        <title>Red Clover (Trifolium pratense) and Zigzag Clover (T. medium) - A Picture of Genomic Similarities and Differences.</title>
        <authorList>
            <person name="Dluhosova J."/>
            <person name="Istvanek J."/>
            <person name="Nedelnik J."/>
            <person name="Repkova J."/>
        </authorList>
    </citation>
    <scope>NUCLEOTIDE SEQUENCE [LARGE SCALE GENOMIC DNA]</scope>
    <source>
        <strain evidence="3">cv. 10/8</strain>
        <tissue evidence="2">Leaf</tissue>
    </source>
</reference>
<dbReference type="AlphaFoldDB" id="A0A392RB03"/>
<name>A0A392RB03_9FABA</name>
<protein>
    <submittedName>
        <fullName evidence="2">Replication protein A1-like protein</fullName>
    </submittedName>
</protein>